<dbReference type="PANTHER" id="PTHR35005:SF1">
    <property type="entry name" value="2-AMINO-5-FORMYLAMINO-6-RIBOSYLAMINOPYRIMIDIN-4(3H)-ONE 5'-MONOPHOSPHATE DEFORMYLASE"/>
    <property type="match status" value="1"/>
</dbReference>
<dbReference type="SUPFAM" id="SSF102215">
    <property type="entry name" value="Creatininase"/>
    <property type="match status" value="1"/>
</dbReference>
<dbReference type="PANTHER" id="PTHR35005">
    <property type="entry name" value="3-DEHYDRO-SCYLLO-INOSOSE HYDROLASE"/>
    <property type="match status" value="1"/>
</dbReference>
<dbReference type="Pfam" id="PF02633">
    <property type="entry name" value="Creatininase"/>
    <property type="match status" value="1"/>
</dbReference>
<comment type="similarity">
    <text evidence="5">Belongs to the creatininase superfamily.</text>
</comment>
<evidence type="ECO:0000256" key="1">
    <source>
        <dbReference type="ARBA" id="ARBA00001947"/>
    </source>
</evidence>
<gene>
    <name evidence="6" type="ORF">EQM13_10025</name>
</gene>
<organism evidence="6 7">
    <name type="scientific">Acidilutibacter cellobiosedens</name>
    <dbReference type="NCBI Taxonomy" id="2507161"/>
    <lineage>
        <taxon>Bacteria</taxon>
        <taxon>Bacillati</taxon>
        <taxon>Bacillota</taxon>
        <taxon>Tissierellia</taxon>
        <taxon>Tissierellales</taxon>
        <taxon>Acidilutibacteraceae</taxon>
        <taxon>Acidilutibacter</taxon>
    </lineage>
</organism>
<dbReference type="RefSeq" id="WP_128752574.1">
    <property type="nucleotide sequence ID" value="NZ_CP035282.1"/>
</dbReference>
<evidence type="ECO:0000256" key="4">
    <source>
        <dbReference type="ARBA" id="ARBA00022833"/>
    </source>
</evidence>
<protein>
    <submittedName>
        <fullName evidence="6">Creatininase family protein</fullName>
    </submittedName>
</protein>
<evidence type="ECO:0000256" key="3">
    <source>
        <dbReference type="ARBA" id="ARBA00022801"/>
    </source>
</evidence>
<sequence>MYMVNYTSDDFKKNLSKSDLVIVPVGSVEAHGHHLPLGTDIFSPRLFCQRIDKKIGDEVWIAPEIPYGQSYDLSIYPGTVHIPSGVMANYLYYVGKSMFNNGMGKIIFFNGHGGNINALNLASERLVPLGLDVAVINWWLDYSKEILTVTTGQGHAGEDETSAILYYDEKLVNMDKATKNTKKPLIKVRYKNRGKEIFENALTGDATLASKEKGEKIFNILEGKIIEFIHIMKNGKYYTS</sequence>
<dbReference type="GO" id="GO:0009231">
    <property type="term" value="P:riboflavin biosynthetic process"/>
    <property type="evidence" value="ECO:0007669"/>
    <property type="project" value="TreeGrafter"/>
</dbReference>
<dbReference type="InterPro" id="IPR003785">
    <property type="entry name" value="Creatininase/forma_Hydrolase"/>
</dbReference>
<keyword evidence="3" id="KW-0378">Hydrolase</keyword>
<keyword evidence="7" id="KW-1185">Reference proteome</keyword>
<reference evidence="7" key="1">
    <citation type="submission" date="2019-01" db="EMBL/GenBank/DDBJ databases">
        <title>Draft genomes of a novel of Sporanaerobacter strains.</title>
        <authorList>
            <person name="Ma S."/>
        </authorList>
    </citation>
    <scope>NUCLEOTIDE SEQUENCE [LARGE SCALE GENOMIC DNA]</scope>
    <source>
        <strain evidence="7">NJN-17</strain>
    </source>
</reference>
<keyword evidence="2" id="KW-0479">Metal-binding</keyword>
<dbReference type="GO" id="GO:0046872">
    <property type="term" value="F:metal ion binding"/>
    <property type="evidence" value="ECO:0007669"/>
    <property type="project" value="UniProtKB-KW"/>
</dbReference>
<dbReference type="OrthoDB" id="9801445at2"/>
<comment type="cofactor">
    <cofactor evidence="1">
        <name>Zn(2+)</name>
        <dbReference type="ChEBI" id="CHEBI:29105"/>
    </cofactor>
</comment>
<dbReference type="AlphaFoldDB" id="A0A410QD22"/>
<evidence type="ECO:0000256" key="2">
    <source>
        <dbReference type="ARBA" id="ARBA00022723"/>
    </source>
</evidence>
<keyword evidence="4" id="KW-0862">Zinc</keyword>
<dbReference type="Proteomes" id="UP000287969">
    <property type="component" value="Chromosome"/>
</dbReference>
<dbReference type="EMBL" id="CP035282">
    <property type="protein sequence ID" value="QAT61907.1"/>
    <property type="molecule type" value="Genomic_DNA"/>
</dbReference>
<evidence type="ECO:0000313" key="6">
    <source>
        <dbReference type="EMBL" id="QAT61907.1"/>
    </source>
</evidence>
<dbReference type="Gene3D" id="3.40.50.10310">
    <property type="entry name" value="Creatininase"/>
    <property type="match status" value="1"/>
</dbReference>
<proteinExistence type="inferred from homology"/>
<name>A0A410QD22_9FIRM</name>
<evidence type="ECO:0000256" key="5">
    <source>
        <dbReference type="ARBA" id="ARBA00024029"/>
    </source>
</evidence>
<dbReference type="InterPro" id="IPR024087">
    <property type="entry name" value="Creatininase-like_sf"/>
</dbReference>
<accession>A0A410QD22</accession>
<dbReference type="GO" id="GO:0016811">
    <property type="term" value="F:hydrolase activity, acting on carbon-nitrogen (but not peptide) bonds, in linear amides"/>
    <property type="evidence" value="ECO:0007669"/>
    <property type="project" value="TreeGrafter"/>
</dbReference>
<dbReference type="KEGG" id="spoa:EQM13_10025"/>
<evidence type="ECO:0000313" key="7">
    <source>
        <dbReference type="Proteomes" id="UP000287969"/>
    </source>
</evidence>